<dbReference type="AlphaFoldDB" id="L8WU50"/>
<dbReference type="GO" id="GO:0016747">
    <property type="term" value="F:acyltransferase activity, transferring groups other than amino-acyl groups"/>
    <property type="evidence" value="ECO:0007669"/>
    <property type="project" value="InterPro"/>
</dbReference>
<evidence type="ECO:0000313" key="2">
    <source>
        <dbReference type="EMBL" id="ELU40268.1"/>
    </source>
</evidence>
<reference evidence="2 3" key="1">
    <citation type="journal article" date="2013" name="Nat. Commun.">
        <title>The evolution and pathogenic mechanisms of the rice sheath blight pathogen.</title>
        <authorList>
            <person name="Zheng A."/>
            <person name="Lin R."/>
            <person name="Xu L."/>
            <person name="Qin P."/>
            <person name="Tang C."/>
            <person name="Ai P."/>
            <person name="Zhang D."/>
            <person name="Liu Y."/>
            <person name="Sun Z."/>
            <person name="Feng H."/>
            <person name="Wang Y."/>
            <person name="Chen Y."/>
            <person name="Liang X."/>
            <person name="Fu R."/>
            <person name="Li Q."/>
            <person name="Zhang J."/>
            <person name="Yu X."/>
            <person name="Xie Z."/>
            <person name="Ding L."/>
            <person name="Guan P."/>
            <person name="Tang J."/>
            <person name="Liang Y."/>
            <person name="Wang S."/>
            <person name="Deng Q."/>
            <person name="Li S."/>
            <person name="Zhu J."/>
            <person name="Wang L."/>
            <person name="Liu H."/>
            <person name="Li P."/>
        </authorList>
    </citation>
    <scope>NUCLEOTIDE SEQUENCE [LARGE SCALE GENOMIC DNA]</scope>
    <source>
        <strain evidence="3">AG-1 IA</strain>
    </source>
</reference>
<dbReference type="PROSITE" id="PS51186">
    <property type="entry name" value="GNAT"/>
    <property type="match status" value="1"/>
</dbReference>
<organism evidence="2 3">
    <name type="scientific">Thanatephorus cucumeris (strain AG1-IA)</name>
    <name type="common">Rice sheath blight fungus</name>
    <name type="synonym">Rhizoctonia solani</name>
    <dbReference type="NCBI Taxonomy" id="983506"/>
    <lineage>
        <taxon>Eukaryota</taxon>
        <taxon>Fungi</taxon>
        <taxon>Dikarya</taxon>
        <taxon>Basidiomycota</taxon>
        <taxon>Agaricomycotina</taxon>
        <taxon>Agaricomycetes</taxon>
        <taxon>Cantharellales</taxon>
        <taxon>Ceratobasidiaceae</taxon>
        <taxon>Rhizoctonia</taxon>
        <taxon>Rhizoctonia solani AG-1</taxon>
    </lineage>
</organism>
<dbReference type="OrthoDB" id="5372118at2759"/>
<keyword evidence="3" id="KW-1185">Reference proteome</keyword>
<evidence type="ECO:0000259" key="1">
    <source>
        <dbReference type="PROSITE" id="PS51186"/>
    </source>
</evidence>
<dbReference type="HOGENOM" id="CLU_593365_0_0_1"/>
<name>L8WU50_THACA</name>
<accession>L8WU50</accession>
<feature type="domain" description="N-acetyltransferase" evidence="1">
    <location>
        <begin position="246"/>
        <end position="397"/>
    </location>
</feature>
<comment type="caution">
    <text evidence="2">The sequence shown here is derived from an EMBL/GenBank/DDBJ whole genome shotgun (WGS) entry which is preliminary data.</text>
</comment>
<dbReference type="SUPFAM" id="SSF55729">
    <property type="entry name" value="Acyl-CoA N-acyltransferases (Nat)"/>
    <property type="match status" value="1"/>
</dbReference>
<dbReference type="Proteomes" id="UP000011668">
    <property type="component" value="Unassembled WGS sequence"/>
</dbReference>
<protein>
    <submittedName>
        <fullName evidence="2">Acetyltransferase (GNAT) family domain-containing protein</fullName>
    </submittedName>
</protein>
<dbReference type="CDD" id="cd04301">
    <property type="entry name" value="NAT_SF"/>
    <property type="match status" value="1"/>
</dbReference>
<dbReference type="Gene3D" id="3.40.630.30">
    <property type="match status" value="1"/>
</dbReference>
<dbReference type="Pfam" id="PF13508">
    <property type="entry name" value="Acetyltransf_7"/>
    <property type="match status" value="1"/>
</dbReference>
<sequence length="461" mass="51070">MDLRVWRGSASFQDRRIPNGLLILNDSYIIAPAGGLSSSSLPSYTCLCVHQAIPLTTDIYCHAFSCRNTQSSGPYPPNCNGLPRCYRAYSREIRSYLQHHSPFWAAYWSAPQAAPTSQVPRQFWMTQWTSRGASSVPTLDFVLALTEGLLGAYPVFFWSPHQSIEMSSAFLFPRIQAIVARLSRAIPADTTSLLSLAGQEPVVNAFTNVWTQVTGKIPEPEAFYAAKFSYCTRKHLQPTPQLPSGHELRLATLADLDQCAQLCKEFADDSVYFPLSLEGGRQEAKSMIEAKHLWVYATPQGIATIVASTRRTPNAVASINKVYTPPNFRGKGCAQRLVAYVTRVLLDGTDCATAHEAVVLYVSHGNPAARVYNRVGFQGLDDNLPLPPFVENWLETGFQATQRGHCELAGRIFCFKFNGIKVMLIRTSCEAHSPRPKLILSSQSSVTPLRVGSKWSPFKTQ</sequence>
<proteinExistence type="predicted"/>
<dbReference type="EMBL" id="AFRT01001469">
    <property type="protein sequence ID" value="ELU40268.1"/>
    <property type="molecule type" value="Genomic_DNA"/>
</dbReference>
<dbReference type="InterPro" id="IPR000182">
    <property type="entry name" value="GNAT_dom"/>
</dbReference>
<dbReference type="OMA" id="HCELAGR"/>
<keyword evidence="2" id="KW-0808">Transferase</keyword>
<evidence type="ECO:0000313" key="3">
    <source>
        <dbReference type="Proteomes" id="UP000011668"/>
    </source>
</evidence>
<gene>
    <name evidence="2" type="ORF">AG1IA_05700</name>
</gene>
<dbReference type="InterPro" id="IPR016181">
    <property type="entry name" value="Acyl_CoA_acyltransferase"/>
</dbReference>